<gene>
    <name evidence="1" type="ORF">S01H1_44193</name>
</gene>
<dbReference type="Gene3D" id="2.60.40.10">
    <property type="entry name" value="Immunoglobulins"/>
    <property type="match status" value="1"/>
</dbReference>
<organism evidence="1">
    <name type="scientific">marine sediment metagenome</name>
    <dbReference type="NCBI Taxonomy" id="412755"/>
    <lineage>
        <taxon>unclassified sequences</taxon>
        <taxon>metagenomes</taxon>
        <taxon>ecological metagenomes</taxon>
    </lineage>
</organism>
<evidence type="ECO:0000313" key="1">
    <source>
        <dbReference type="EMBL" id="GAG05458.1"/>
    </source>
</evidence>
<protein>
    <submittedName>
        <fullName evidence="1">Uncharacterized protein</fullName>
    </submittedName>
</protein>
<dbReference type="Gene3D" id="3.40.50.1460">
    <property type="match status" value="1"/>
</dbReference>
<dbReference type="EMBL" id="BARS01028180">
    <property type="protein sequence ID" value="GAG05458.1"/>
    <property type="molecule type" value="Genomic_DNA"/>
</dbReference>
<dbReference type="SUPFAM" id="SSF81296">
    <property type="entry name" value="E set domains"/>
    <property type="match status" value="1"/>
</dbReference>
<comment type="caution">
    <text evidence="1">The sequence shown here is derived from an EMBL/GenBank/DDBJ whole genome shotgun (WGS) entry which is preliminary data.</text>
</comment>
<dbReference type="Pfam" id="PF17957">
    <property type="entry name" value="Big_7"/>
    <property type="match status" value="1"/>
</dbReference>
<reference evidence="1" key="1">
    <citation type="journal article" date="2014" name="Front. Microbiol.">
        <title>High frequency of phylogenetically diverse reductive dehalogenase-homologous genes in deep subseafloor sedimentary metagenomes.</title>
        <authorList>
            <person name="Kawai M."/>
            <person name="Futagami T."/>
            <person name="Toyoda A."/>
            <person name="Takaki Y."/>
            <person name="Nishi S."/>
            <person name="Hori S."/>
            <person name="Arai W."/>
            <person name="Tsubouchi T."/>
            <person name="Morono Y."/>
            <person name="Uchiyama I."/>
            <person name="Ito T."/>
            <person name="Fujiyama A."/>
            <person name="Inagaki F."/>
            <person name="Takami H."/>
        </authorList>
    </citation>
    <scope>NUCLEOTIDE SEQUENCE</scope>
    <source>
        <strain evidence="1">Expedition CK06-06</strain>
    </source>
</reference>
<feature type="non-terminal residue" evidence="1">
    <location>
        <position position="1"/>
    </location>
</feature>
<dbReference type="AlphaFoldDB" id="X0UYV1"/>
<dbReference type="InterPro" id="IPR014756">
    <property type="entry name" value="Ig_E-set"/>
</dbReference>
<name>X0UYV1_9ZZZZ</name>
<dbReference type="InterPro" id="IPR013783">
    <property type="entry name" value="Ig-like_fold"/>
</dbReference>
<feature type="non-terminal residue" evidence="1">
    <location>
        <position position="265"/>
    </location>
</feature>
<proteinExistence type="predicted"/>
<sequence length="265" mass="29888">KPDVTISYPLDKATVSSLVMISGTSSDPDGDNELRKVEVKISDNKWVNAEGTTQWSYDWNTYEYKDGMCTISVRAWDGKEYSDIQTITLEVDNPEVVESDSHKWAIFIATANLPIDNESKLGNGGLYLAEDIAAHLIESCNYATSNIIILFDDGWIRDDNGYGEKLMTLQERNHEYDITYGGATKDNVVNSFDRIINQSNNYRDSEVFIWIFSHGYGDLNNSLTGGKVLESSQIFLWDDIFSDRELGELLFPLKSKKVCIIVDAC</sequence>
<accession>X0UYV1</accession>